<gene>
    <name evidence="1" type="ORF">FRZ54_02095</name>
</gene>
<dbReference type="EMBL" id="CP042436">
    <property type="protein sequence ID" value="QEC61423.1"/>
    <property type="molecule type" value="Genomic_DNA"/>
</dbReference>
<dbReference type="Proteomes" id="UP000321479">
    <property type="component" value="Chromosome"/>
</dbReference>
<dbReference type="OrthoDB" id="799983at2"/>
<accession>A0A5B8UQN1</accession>
<organism evidence="1 2">
    <name type="scientific">Mucilaginibacter ginsenosidivorans</name>
    <dbReference type="NCBI Taxonomy" id="398053"/>
    <lineage>
        <taxon>Bacteria</taxon>
        <taxon>Pseudomonadati</taxon>
        <taxon>Bacteroidota</taxon>
        <taxon>Sphingobacteriia</taxon>
        <taxon>Sphingobacteriales</taxon>
        <taxon>Sphingobacteriaceae</taxon>
        <taxon>Mucilaginibacter</taxon>
    </lineage>
</organism>
<evidence type="ECO:0000313" key="1">
    <source>
        <dbReference type="EMBL" id="QEC61423.1"/>
    </source>
</evidence>
<keyword evidence="2" id="KW-1185">Reference proteome</keyword>
<reference evidence="1 2" key="1">
    <citation type="journal article" date="2017" name="Curr. Microbiol.">
        <title>Mucilaginibacter ginsenosidivorans sp. nov., Isolated from Soil of Ginseng Field.</title>
        <authorList>
            <person name="Kim M.M."/>
            <person name="Siddiqi M.Z."/>
            <person name="Im W.T."/>
        </authorList>
    </citation>
    <scope>NUCLEOTIDE SEQUENCE [LARGE SCALE GENOMIC DNA]</scope>
    <source>
        <strain evidence="1 2">Gsoil 3017</strain>
    </source>
</reference>
<evidence type="ECO:0008006" key="3">
    <source>
        <dbReference type="Google" id="ProtNLM"/>
    </source>
</evidence>
<name>A0A5B8UQN1_9SPHI</name>
<dbReference type="RefSeq" id="WP_147030000.1">
    <property type="nucleotide sequence ID" value="NZ_CP042436.1"/>
</dbReference>
<sequence length="70" mass="7882">MEEPAKGSETGADKTRRLRHDIRNQLSNINLSVEQLKYEVPDDATSDVAFYINTIAMSCAKINLLLDELD</sequence>
<proteinExistence type="predicted"/>
<protein>
    <recommendedName>
        <fullName evidence="3">Signal transduction histidine kinase dimerisation/phosphoacceptor domain-containing protein</fullName>
    </recommendedName>
</protein>
<dbReference type="AlphaFoldDB" id="A0A5B8UQN1"/>
<dbReference type="KEGG" id="mgin:FRZ54_02095"/>
<evidence type="ECO:0000313" key="2">
    <source>
        <dbReference type="Proteomes" id="UP000321479"/>
    </source>
</evidence>